<dbReference type="PATRIC" id="fig|36849.3.peg.4464"/>
<reference evidence="1 2" key="1">
    <citation type="submission" date="2015-09" db="EMBL/GenBank/DDBJ databases">
        <title>Genome sequence of Oxobacter pfennigii DSM 3222.</title>
        <authorList>
            <person name="Poehlein A."/>
            <person name="Bengelsdorf F.R."/>
            <person name="Schiel-Bengelsdorf B."/>
            <person name="Duerre P."/>
            <person name="Daniel R."/>
        </authorList>
    </citation>
    <scope>NUCLEOTIDE SEQUENCE [LARGE SCALE GENOMIC DNA]</scope>
    <source>
        <strain evidence="1 2">DSM 3222</strain>
    </source>
</reference>
<evidence type="ECO:0000313" key="1">
    <source>
        <dbReference type="EMBL" id="KPU42441.1"/>
    </source>
</evidence>
<dbReference type="Pfam" id="PF11553">
    <property type="entry name" value="DUF3231"/>
    <property type="match status" value="2"/>
</dbReference>
<evidence type="ECO:0008006" key="3">
    <source>
        <dbReference type="Google" id="ProtNLM"/>
    </source>
</evidence>
<comment type="caution">
    <text evidence="1">The sequence shown here is derived from an EMBL/GenBank/DDBJ whole genome shotgun (WGS) entry which is preliminary data.</text>
</comment>
<protein>
    <recommendedName>
        <fullName evidence="3">DUF3231 family protein</fullName>
    </recommendedName>
</protein>
<proteinExistence type="predicted"/>
<evidence type="ECO:0000313" key="2">
    <source>
        <dbReference type="Proteomes" id="UP000050326"/>
    </source>
</evidence>
<dbReference type="OrthoDB" id="1675670at2"/>
<accession>A0A0P8W4M2</accession>
<gene>
    <name evidence="1" type="ORF">OXPF_42260</name>
</gene>
<sequence>MDGSLKIPLIVSEISGLYNTYMNDSAAICMLKYFLKYTDDEETRTILYDALSLSERHLEDIKLFLEQDGLAIPDGFGEDDVNESAPRLFTEPFYLFYLGTLAGFGMDGYSLITRYTARPDVMDFFIKCLHEASELLKKVTMFRLSKGLYLKAPRVEVSNKITYIEKDSFLSGIFGKPRPLLAREATNVFAGSLFDLIWRGISTGFGQVAKSKEVRDFMFKGRDITSAHFEEFSRILNDEDIPVPSISDSFITSSTVPPFSDKLMMFQALSICAMAVGVDGAAIASSMRLDLLTTHSKFGAEIIKYSALGTDIMIKNGWLEQPPQIIRHDQLSTV</sequence>
<dbReference type="InterPro" id="IPR012347">
    <property type="entry name" value="Ferritin-like"/>
</dbReference>
<dbReference type="Gene3D" id="1.20.1260.10">
    <property type="match status" value="2"/>
</dbReference>
<organism evidence="1 2">
    <name type="scientific">Oxobacter pfennigii</name>
    <dbReference type="NCBI Taxonomy" id="36849"/>
    <lineage>
        <taxon>Bacteria</taxon>
        <taxon>Bacillati</taxon>
        <taxon>Bacillota</taxon>
        <taxon>Clostridia</taxon>
        <taxon>Eubacteriales</taxon>
        <taxon>Clostridiaceae</taxon>
        <taxon>Oxobacter</taxon>
    </lineage>
</organism>
<dbReference type="RefSeq" id="WP_054877149.1">
    <property type="nucleotide sequence ID" value="NZ_LKET01000068.1"/>
</dbReference>
<dbReference type="AlphaFoldDB" id="A0A0P8W4M2"/>
<name>A0A0P8W4M2_9CLOT</name>
<dbReference type="EMBL" id="LKET01000068">
    <property type="protein sequence ID" value="KPU42441.1"/>
    <property type="molecule type" value="Genomic_DNA"/>
</dbReference>
<dbReference type="Proteomes" id="UP000050326">
    <property type="component" value="Unassembled WGS sequence"/>
</dbReference>
<dbReference type="InterPro" id="IPR021617">
    <property type="entry name" value="DUF3231"/>
</dbReference>
<keyword evidence="2" id="KW-1185">Reference proteome</keyword>